<feature type="non-terminal residue" evidence="3">
    <location>
        <position position="1"/>
    </location>
</feature>
<reference evidence="3 4" key="1">
    <citation type="submission" date="2024-10" db="EMBL/GenBank/DDBJ databases">
        <title>Updated reference genomes for cyclostephanoid diatoms.</title>
        <authorList>
            <person name="Roberts W.R."/>
            <person name="Alverson A.J."/>
        </authorList>
    </citation>
    <scope>NUCLEOTIDE SEQUENCE [LARGE SCALE GENOMIC DNA]</scope>
    <source>
        <strain evidence="3 4">AJA228-03</strain>
    </source>
</reference>
<feature type="compositionally biased region" description="Acidic residues" evidence="2">
    <location>
        <begin position="627"/>
        <end position="640"/>
    </location>
</feature>
<evidence type="ECO:0000256" key="1">
    <source>
        <dbReference type="SAM" id="Coils"/>
    </source>
</evidence>
<dbReference type="PANTHER" id="PTHR22602:SF0">
    <property type="entry name" value="TRANSFERASE CAF17, MITOCHONDRIAL-RELATED"/>
    <property type="match status" value="1"/>
</dbReference>
<dbReference type="InterPro" id="IPR027266">
    <property type="entry name" value="TrmE/GcvT-like"/>
</dbReference>
<feature type="compositionally biased region" description="Gly residues" evidence="2">
    <location>
        <begin position="420"/>
        <end position="430"/>
    </location>
</feature>
<name>A0ABD3R5L8_9STRA</name>
<proteinExistence type="predicted"/>
<comment type="caution">
    <text evidence="3">The sequence shown here is derived from an EMBL/GenBank/DDBJ whole genome shotgun (WGS) entry which is preliminary data.</text>
</comment>
<dbReference type="PANTHER" id="PTHR22602">
    <property type="entry name" value="TRANSFERASE CAF17, MITOCHONDRIAL-RELATED"/>
    <property type="match status" value="1"/>
</dbReference>
<dbReference type="Proteomes" id="UP001530377">
    <property type="component" value="Unassembled WGS sequence"/>
</dbReference>
<feature type="compositionally biased region" description="Basic and acidic residues" evidence="2">
    <location>
        <begin position="28"/>
        <end position="46"/>
    </location>
</feature>
<dbReference type="EMBL" id="JALLPB020000524">
    <property type="protein sequence ID" value="KAL3808284.1"/>
    <property type="molecule type" value="Genomic_DNA"/>
</dbReference>
<feature type="region of interest" description="Disordered" evidence="2">
    <location>
        <begin position="412"/>
        <end position="431"/>
    </location>
</feature>
<feature type="region of interest" description="Disordered" evidence="2">
    <location>
        <begin position="20"/>
        <end position="58"/>
    </location>
</feature>
<dbReference type="AlphaFoldDB" id="A0ABD3R5L8"/>
<gene>
    <name evidence="3" type="ORF">ACHAXA_001173</name>
</gene>
<keyword evidence="4" id="KW-1185">Reference proteome</keyword>
<protein>
    <submittedName>
        <fullName evidence="3">Uncharacterized protein</fullName>
    </submittedName>
</protein>
<dbReference type="SUPFAM" id="SSF103025">
    <property type="entry name" value="Folate-binding domain"/>
    <property type="match status" value="1"/>
</dbReference>
<feature type="region of interest" description="Disordered" evidence="2">
    <location>
        <begin position="150"/>
        <end position="178"/>
    </location>
</feature>
<feature type="compositionally biased region" description="Low complexity" evidence="2">
    <location>
        <begin position="47"/>
        <end position="58"/>
    </location>
</feature>
<feature type="coiled-coil region" evidence="1">
    <location>
        <begin position="767"/>
        <end position="805"/>
    </location>
</feature>
<keyword evidence="1" id="KW-0175">Coiled coil</keyword>
<evidence type="ECO:0000313" key="3">
    <source>
        <dbReference type="EMBL" id="KAL3808284.1"/>
    </source>
</evidence>
<organism evidence="3 4">
    <name type="scientific">Cyclostephanos tholiformis</name>
    <dbReference type="NCBI Taxonomy" id="382380"/>
    <lineage>
        <taxon>Eukaryota</taxon>
        <taxon>Sar</taxon>
        <taxon>Stramenopiles</taxon>
        <taxon>Ochrophyta</taxon>
        <taxon>Bacillariophyta</taxon>
        <taxon>Coscinodiscophyceae</taxon>
        <taxon>Thalassiosirophycidae</taxon>
        <taxon>Stephanodiscales</taxon>
        <taxon>Stephanodiscaceae</taxon>
        <taxon>Cyclostephanos</taxon>
    </lineage>
</organism>
<evidence type="ECO:0000313" key="4">
    <source>
        <dbReference type="Proteomes" id="UP001530377"/>
    </source>
</evidence>
<accession>A0ABD3R5L8</accession>
<dbReference type="Gene3D" id="3.30.1360.120">
    <property type="entry name" value="Probable tRNA modification gtpase trme, domain 1"/>
    <property type="match status" value="1"/>
</dbReference>
<feature type="region of interest" description="Disordered" evidence="2">
    <location>
        <begin position="626"/>
        <end position="666"/>
    </location>
</feature>
<evidence type="ECO:0000256" key="2">
    <source>
        <dbReference type="SAM" id="MobiDB-lite"/>
    </source>
</evidence>
<dbReference type="InterPro" id="IPR045179">
    <property type="entry name" value="YgfZ/GcvT"/>
</dbReference>
<sequence length="879" mass="93982">PSPHRHRLVRIIRIRALSTVTSSPLSGRSERCRRDDPPPPPEERTRTTTIPTTTTTPTIATPLSSAYDRDLPPSLVGEAVRSALRSIRGVCIDFAVDRYATSSTNDARGPRVGGGGGGGGATSRSVNVVGMRGRGTGAFLNAKFSGTVPRFDDDDGGGDGGGATMASEKKGGSSSTSSSLVRRGRAFETAYLTSRGRIIDRLAVLYFPPSNDGTDDDDLGGMEDAFLITSPGNDGDDIYDRLSRTIFPLDDVTISRYDRYRRTGGGEGGDDTTTSNVVGVITLACSTIEDANNMLVATLVGVGVGGDDGVAGSSFAFPEDGTCDHYRVPSSKSGDGASSDVYAFRHTFLSPDICHGYTLLFRGGRDGNGSGGSSLADDVWRMLTDERNDVGPVGIGYLEYDTLRVEAGLPGYGNEMTGDGPTGKGRGGGVADADRVDDIDDDVESYYAKSNPLELHLRDLIDVDKGCYQGQEGVASVLKNKRGPPRQLYQVVFRDSENDFHGGGGGGGDDAGFGLLSTNNDMLTEFRKLKGTRSAAGGTAALTNDTRQPRPGDGIYVLGSNDSIPVGKISEFLSLYFFIPPPGVPSVAEPNGTGDAKTIALALVKRPEPILSAIKEQGLELPRWWEDVGDDDDRNEDDGNAYDRRGAGRGGVIANEKGGSGIMRPPPLDPLHNLEIVIGGTYTVGRLVSVPGRRYGGRKSSRGGRDVAPLLDYESMGEVVTGGDADGPGYFRYDFQDDDRIREVATAAPSTNVSVPRNMETEVEGDLGEMNELLAEAKEDFAKAAAQAEAAAVEAQRKEEKMKIRKWTPFFSISFARAQSPSVFVSQCKRERRLPWQLDEESQVAEPKKMMNTIKYSNHCTRDLNLVQPAPCALVLLER</sequence>